<accession>A0A8C5BK52</accession>
<reference evidence="2" key="1">
    <citation type="submission" date="2025-08" db="UniProtKB">
        <authorList>
            <consortium name="Ensembl"/>
        </authorList>
    </citation>
    <scope>IDENTIFICATION</scope>
</reference>
<dbReference type="AlphaFoldDB" id="A0A8C5BK52"/>
<reference evidence="2" key="2">
    <citation type="submission" date="2025-09" db="UniProtKB">
        <authorList>
            <consortium name="Ensembl"/>
        </authorList>
    </citation>
    <scope>IDENTIFICATION</scope>
</reference>
<evidence type="ECO:0000313" key="2">
    <source>
        <dbReference type="Ensembl" id="ENSGMOP00000048767.1"/>
    </source>
</evidence>
<dbReference type="Pfam" id="PF06544">
    <property type="entry name" value="Prp3_C"/>
    <property type="match status" value="1"/>
</dbReference>
<dbReference type="PROSITE" id="PS50908">
    <property type="entry name" value="RWD"/>
    <property type="match status" value="1"/>
</dbReference>
<dbReference type="CDD" id="cd24163">
    <property type="entry name" value="RWDD2_C"/>
    <property type="match status" value="1"/>
</dbReference>
<gene>
    <name evidence="2" type="primary">RWDD2B</name>
</gene>
<dbReference type="SMART" id="SM00591">
    <property type="entry name" value="RWD"/>
    <property type="match status" value="1"/>
</dbReference>
<dbReference type="InterPro" id="IPR059181">
    <property type="entry name" value="RWDD2A-B_C"/>
</dbReference>
<organism evidence="2 3">
    <name type="scientific">Gadus morhua</name>
    <name type="common">Atlantic cod</name>
    <dbReference type="NCBI Taxonomy" id="8049"/>
    <lineage>
        <taxon>Eukaryota</taxon>
        <taxon>Metazoa</taxon>
        <taxon>Chordata</taxon>
        <taxon>Craniata</taxon>
        <taxon>Vertebrata</taxon>
        <taxon>Euteleostomi</taxon>
        <taxon>Actinopterygii</taxon>
        <taxon>Neopterygii</taxon>
        <taxon>Teleostei</taxon>
        <taxon>Neoteleostei</taxon>
        <taxon>Acanthomorphata</taxon>
        <taxon>Zeiogadaria</taxon>
        <taxon>Gadariae</taxon>
        <taxon>Gadiformes</taxon>
        <taxon>Gadoidei</taxon>
        <taxon>Gadidae</taxon>
        <taxon>Gadus</taxon>
    </lineage>
</organism>
<dbReference type="PIRSF" id="PIRSF038021">
    <property type="entry name" value="UCP038021_RWDD2"/>
    <property type="match status" value="1"/>
</dbReference>
<dbReference type="Gene3D" id="3.10.110.10">
    <property type="entry name" value="Ubiquitin Conjugating Enzyme"/>
    <property type="match status" value="1"/>
</dbReference>
<dbReference type="InterPro" id="IPR006575">
    <property type="entry name" value="RWD_dom"/>
</dbReference>
<dbReference type="InterPro" id="IPR010541">
    <property type="entry name" value="Prp3_C"/>
</dbReference>
<dbReference type="CDD" id="cd23829">
    <property type="entry name" value="RWD_RWDD2"/>
    <property type="match status" value="1"/>
</dbReference>
<dbReference type="InterPro" id="IPR016135">
    <property type="entry name" value="UBQ-conjugating_enzyme/RWD"/>
</dbReference>
<dbReference type="Proteomes" id="UP000694546">
    <property type="component" value="Chromosome 16"/>
</dbReference>
<proteinExistence type="predicted"/>
<dbReference type="InterPro" id="IPR017359">
    <property type="entry name" value="Phi-like"/>
</dbReference>
<dbReference type="GeneTree" id="ENSGT00390000007224"/>
<feature type="domain" description="RWD" evidence="1">
    <location>
        <begin position="12"/>
        <end position="138"/>
    </location>
</feature>
<evidence type="ECO:0000313" key="3">
    <source>
        <dbReference type="Proteomes" id="UP000694546"/>
    </source>
</evidence>
<dbReference type="Ensembl" id="ENSGMOT00000055678.1">
    <property type="protein sequence ID" value="ENSGMOP00000048767.1"/>
    <property type="gene ID" value="ENSGMOG00000023174.1"/>
</dbReference>
<dbReference type="PANTHER" id="PTHR15955:SF8">
    <property type="entry name" value="RWD DOMAIN-CONTAINING PROTEIN 2B-RELATED"/>
    <property type="match status" value="1"/>
</dbReference>
<sequence length="296" mass="33467">MSQLEWAESQLAEIELLSSMYPTESEFEITDQVALAELRESVEGPFSDAPPHHSRPQFLLRQRVDTSCHGGVDLTLSCTFPFDYPKVLPEINVRCTDLNRAQQTRLQADLTVYLRENCRGEVCVLTAVEWLKDNAQHYVDPTSPDSSAAAVTGGAEVFSRLWIYSHHIYNKNKRKNILEWSKELGLSGFSMPGKPGVVCVEGPHGACEEFWSRLKVLTWKKIMIRHREDVTLEEGRGQADDEGGVASLRKFSGFEEASFDPHGNRGNHMDLGLLYQFLSERGCCEVFQMYFGVEGR</sequence>
<evidence type="ECO:0000259" key="1">
    <source>
        <dbReference type="PROSITE" id="PS50908"/>
    </source>
</evidence>
<dbReference type="GeneID" id="115561193"/>
<keyword evidence="3" id="KW-1185">Reference proteome</keyword>
<dbReference type="OMA" id="IDAYMSF"/>
<protein>
    <submittedName>
        <fullName evidence="2">RWD domain containing 2B</fullName>
    </submittedName>
</protein>
<dbReference type="PANTHER" id="PTHR15955">
    <property type="entry name" value="RWD DOMAIN CONTAINING PROTEIN 2"/>
    <property type="match status" value="1"/>
</dbReference>
<name>A0A8C5BK52_GADMO</name>
<dbReference type="Pfam" id="PF05773">
    <property type="entry name" value="RWD"/>
    <property type="match status" value="1"/>
</dbReference>
<dbReference type="SUPFAM" id="SSF54495">
    <property type="entry name" value="UBC-like"/>
    <property type="match status" value="1"/>
</dbReference>
<dbReference type="OrthoDB" id="432412at2759"/>
<dbReference type="RefSeq" id="XP_030236881.1">
    <property type="nucleotide sequence ID" value="XM_030381021.1"/>
</dbReference>